<sequence>MTTLATKEFAEDYVNPRGIPRVQFVENVEQYVKAKGLTIETILKQLQEQHSKYKLMEHKLSQNKTHLANKIPEITKTVDTLTFLRKKLDEEDTGFTTNYGLTDSVFCEATVTPQKTVHLWLGASVMVEYTFDEALTLLKKNLSAAKQNLESTQEDLAWLSDQQVVLEVNTARVYNHDVVSRRDEAKN</sequence>
<dbReference type="OMA" id="YNYDVHQ"/>
<dbReference type="PANTHER" id="PTHR12409">
    <property type="entry name" value="PREFOLDIN SUBUNIT 3"/>
    <property type="match status" value="1"/>
</dbReference>
<evidence type="ECO:0000313" key="6">
    <source>
        <dbReference type="Proteomes" id="UP000051952"/>
    </source>
</evidence>
<keyword evidence="2 3" id="KW-0143">Chaperone</keyword>
<evidence type="ECO:0000256" key="1">
    <source>
        <dbReference type="ARBA" id="ARBA00010048"/>
    </source>
</evidence>
<dbReference type="CDD" id="cd23156">
    <property type="entry name" value="Prefoldin_3"/>
    <property type="match status" value="1"/>
</dbReference>
<dbReference type="GO" id="GO:0006457">
    <property type="term" value="P:protein folding"/>
    <property type="evidence" value="ECO:0007669"/>
    <property type="project" value="UniProtKB-UniRule"/>
</dbReference>
<dbReference type="Proteomes" id="UP000051952">
    <property type="component" value="Unassembled WGS sequence"/>
</dbReference>
<dbReference type="OrthoDB" id="6375174at2759"/>
<dbReference type="InterPro" id="IPR016655">
    <property type="entry name" value="PFD3"/>
</dbReference>
<keyword evidence="6" id="KW-1185">Reference proteome</keyword>
<dbReference type="EMBL" id="CYKH01002148">
    <property type="protein sequence ID" value="CUI15430.1"/>
    <property type="molecule type" value="Genomic_DNA"/>
</dbReference>
<dbReference type="GO" id="GO:0005737">
    <property type="term" value="C:cytoplasm"/>
    <property type="evidence" value="ECO:0007669"/>
    <property type="project" value="TreeGrafter"/>
</dbReference>
<evidence type="ECO:0000313" key="5">
    <source>
        <dbReference type="EMBL" id="CUI15430.1"/>
    </source>
</evidence>
<proteinExistence type="inferred from homology"/>
<protein>
    <recommendedName>
        <fullName evidence="3">Prefoldin subunit 3</fullName>
    </recommendedName>
</protein>
<keyword evidence="4" id="KW-0175">Coiled coil</keyword>
<evidence type="ECO:0000256" key="2">
    <source>
        <dbReference type="ARBA" id="ARBA00023186"/>
    </source>
</evidence>
<dbReference type="VEuPathDB" id="TriTrypDB:BSAL_42335"/>
<dbReference type="PIRSF" id="PIRSF016396">
    <property type="entry name" value="Prefoldin_subunit_3"/>
    <property type="match status" value="1"/>
</dbReference>
<dbReference type="Gene3D" id="1.10.287.370">
    <property type="match status" value="1"/>
</dbReference>
<dbReference type="GO" id="GO:0015631">
    <property type="term" value="F:tubulin binding"/>
    <property type="evidence" value="ECO:0007669"/>
    <property type="project" value="TreeGrafter"/>
</dbReference>
<reference evidence="6" key="1">
    <citation type="submission" date="2015-09" db="EMBL/GenBank/DDBJ databases">
        <authorList>
            <consortium name="Pathogen Informatics"/>
        </authorList>
    </citation>
    <scope>NUCLEOTIDE SEQUENCE [LARGE SCALE GENOMIC DNA]</scope>
    <source>
        <strain evidence="6">Lake Konstanz</strain>
    </source>
</reference>
<evidence type="ECO:0000256" key="4">
    <source>
        <dbReference type="SAM" id="Coils"/>
    </source>
</evidence>
<organism evidence="5 6">
    <name type="scientific">Bodo saltans</name>
    <name type="common">Flagellated protozoan</name>
    <dbReference type="NCBI Taxonomy" id="75058"/>
    <lineage>
        <taxon>Eukaryota</taxon>
        <taxon>Discoba</taxon>
        <taxon>Euglenozoa</taxon>
        <taxon>Kinetoplastea</taxon>
        <taxon>Metakinetoplastina</taxon>
        <taxon>Eubodonida</taxon>
        <taxon>Bodonidae</taxon>
        <taxon>Bodo</taxon>
    </lineage>
</organism>
<accession>A0A0S4KIH2</accession>
<gene>
    <name evidence="5" type="ORF">BSAL_42335</name>
</gene>
<evidence type="ECO:0000256" key="3">
    <source>
        <dbReference type="PIRNR" id="PIRNR016396"/>
    </source>
</evidence>
<dbReference type="PANTHER" id="PTHR12409:SF0">
    <property type="entry name" value="PREFOLDIN SUBUNIT 3"/>
    <property type="match status" value="1"/>
</dbReference>
<dbReference type="Pfam" id="PF02996">
    <property type="entry name" value="Prefoldin"/>
    <property type="match status" value="1"/>
</dbReference>
<dbReference type="GO" id="GO:0007017">
    <property type="term" value="P:microtubule-based process"/>
    <property type="evidence" value="ECO:0007669"/>
    <property type="project" value="TreeGrafter"/>
</dbReference>
<comment type="similarity">
    <text evidence="1 3">Belongs to the prefoldin subunit alpha family.</text>
</comment>
<dbReference type="InterPro" id="IPR009053">
    <property type="entry name" value="Prefoldin"/>
</dbReference>
<dbReference type="AlphaFoldDB" id="A0A0S4KIH2"/>
<comment type="function">
    <text evidence="3">Binds specifically to cytosolic chaperonin (c-CPN) and transfers target proteins to it. Binds to nascent polypeptide chain and promotes folding in an environment in which there are many competing pathways for nonnative proteins.</text>
</comment>
<dbReference type="SUPFAM" id="SSF46579">
    <property type="entry name" value="Prefoldin"/>
    <property type="match status" value="1"/>
</dbReference>
<feature type="coiled-coil region" evidence="4">
    <location>
        <begin position="135"/>
        <end position="162"/>
    </location>
</feature>
<dbReference type="FunFam" id="1.10.287.370:FF:000014">
    <property type="entry name" value="Prefoldin subunit 3"/>
    <property type="match status" value="1"/>
</dbReference>
<dbReference type="InterPro" id="IPR004127">
    <property type="entry name" value="Prefoldin_subunit_alpha"/>
</dbReference>
<dbReference type="GO" id="GO:0016272">
    <property type="term" value="C:prefoldin complex"/>
    <property type="evidence" value="ECO:0007669"/>
    <property type="project" value="UniProtKB-UniRule"/>
</dbReference>
<dbReference type="GO" id="GO:0007021">
    <property type="term" value="P:tubulin complex assembly"/>
    <property type="evidence" value="ECO:0007669"/>
    <property type="project" value="TreeGrafter"/>
</dbReference>
<comment type="subunit">
    <text evidence="3">Heterohexamer of two PFD-alpha type and four PFD-beta type subunits.</text>
</comment>
<name>A0A0S4KIH2_BODSA</name>